<evidence type="ECO:0000256" key="4">
    <source>
        <dbReference type="ARBA" id="ARBA00023004"/>
    </source>
</evidence>
<sequence length="171" mass="19385">KVVTIEQLMKQLPKPSEVENITITGGEPLVQVHIEYLIELLAKRDYYVIIETNGSLKIPSIVHKIRHRVGWVIDIKLPSSGHYHLSDIQNLPVDLCNNDWIKFVIGSPVDYTEAQQIIKGFGKDFSNFAFSPIVNVVHPEYLISTFLVSNMIENKDKAVLSIQLHKLIGVK</sequence>
<dbReference type="Gene3D" id="3.20.20.70">
    <property type="entry name" value="Aldolase class I"/>
    <property type="match status" value="1"/>
</dbReference>
<dbReference type="GO" id="GO:0051539">
    <property type="term" value="F:4 iron, 4 sulfur cluster binding"/>
    <property type="evidence" value="ECO:0007669"/>
    <property type="project" value="UniProtKB-KW"/>
</dbReference>
<proteinExistence type="predicted"/>
<feature type="domain" description="Radical SAM core" evidence="6">
    <location>
        <begin position="5"/>
        <end position="57"/>
    </location>
</feature>
<dbReference type="InterPro" id="IPR013785">
    <property type="entry name" value="Aldolase_TIM"/>
</dbReference>
<evidence type="ECO:0000256" key="1">
    <source>
        <dbReference type="ARBA" id="ARBA00022485"/>
    </source>
</evidence>
<dbReference type="EMBL" id="LAZR01010563">
    <property type="protein sequence ID" value="KKM66284.1"/>
    <property type="molecule type" value="Genomic_DNA"/>
</dbReference>
<protein>
    <recommendedName>
        <fullName evidence="6">Radical SAM core domain-containing protein</fullName>
    </recommendedName>
</protein>
<dbReference type="PANTHER" id="PTHR42836">
    <property type="entry name" value="7-CARBOXY-7-DEAZAGUANINE SYNTHASE"/>
    <property type="match status" value="1"/>
</dbReference>
<reference evidence="7" key="1">
    <citation type="journal article" date="2015" name="Nature">
        <title>Complex archaea that bridge the gap between prokaryotes and eukaryotes.</title>
        <authorList>
            <person name="Spang A."/>
            <person name="Saw J.H."/>
            <person name="Jorgensen S.L."/>
            <person name="Zaremba-Niedzwiedzka K."/>
            <person name="Martijn J."/>
            <person name="Lind A.E."/>
            <person name="van Eijk R."/>
            <person name="Schleper C."/>
            <person name="Guy L."/>
            <person name="Ettema T.J."/>
        </authorList>
    </citation>
    <scope>NUCLEOTIDE SEQUENCE</scope>
</reference>
<feature type="non-terminal residue" evidence="7">
    <location>
        <position position="1"/>
    </location>
</feature>
<dbReference type="AlphaFoldDB" id="A0A0F9J953"/>
<keyword evidence="5" id="KW-0411">Iron-sulfur</keyword>
<dbReference type="GO" id="GO:0046872">
    <property type="term" value="F:metal ion binding"/>
    <property type="evidence" value="ECO:0007669"/>
    <property type="project" value="UniProtKB-KW"/>
</dbReference>
<dbReference type="Pfam" id="PF04055">
    <property type="entry name" value="Radical_SAM"/>
    <property type="match status" value="1"/>
</dbReference>
<gene>
    <name evidence="7" type="ORF">LCGC14_1482670</name>
</gene>
<comment type="caution">
    <text evidence="7">The sequence shown here is derived from an EMBL/GenBank/DDBJ whole genome shotgun (WGS) entry which is preliminary data.</text>
</comment>
<keyword evidence="1" id="KW-0004">4Fe-4S</keyword>
<keyword evidence="4" id="KW-0408">Iron</keyword>
<dbReference type="InterPro" id="IPR058240">
    <property type="entry name" value="rSAM_sf"/>
</dbReference>
<name>A0A0F9J953_9ZZZZ</name>
<evidence type="ECO:0000313" key="7">
    <source>
        <dbReference type="EMBL" id="KKM66284.1"/>
    </source>
</evidence>
<dbReference type="SUPFAM" id="SSF102114">
    <property type="entry name" value="Radical SAM enzymes"/>
    <property type="match status" value="1"/>
</dbReference>
<evidence type="ECO:0000259" key="6">
    <source>
        <dbReference type="Pfam" id="PF04055"/>
    </source>
</evidence>
<dbReference type="GO" id="GO:0003824">
    <property type="term" value="F:catalytic activity"/>
    <property type="evidence" value="ECO:0007669"/>
    <property type="project" value="InterPro"/>
</dbReference>
<evidence type="ECO:0000256" key="2">
    <source>
        <dbReference type="ARBA" id="ARBA00022691"/>
    </source>
</evidence>
<evidence type="ECO:0000256" key="3">
    <source>
        <dbReference type="ARBA" id="ARBA00022723"/>
    </source>
</evidence>
<dbReference type="CDD" id="cd01335">
    <property type="entry name" value="Radical_SAM"/>
    <property type="match status" value="1"/>
</dbReference>
<dbReference type="InterPro" id="IPR007197">
    <property type="entry name" value="rSAM"/>
</dbReference>
<keyword evidence="2" id="KW-0949">S-adenosyl-L-methionine</keyword>
<keyword evidence="3" id="KW-0479">Metal-binding</keyword>
<evidence type="ECO:0000256" key="5">
    <source>
        <dbReference type="ARBA" id="ARBA00023014"/>
    </source>
</evidence>
<organism evidence="7">
    <name type="scientific">marine sediment metagenome</name>
    <dbReference type="NCBI Taxonomy" id="412755"/>
    <lineage>
        <taxon>unclassified sequences</taxon>
        <taxon>metagenomes</taxon>
        <taxon>ecological metagenomes</taxon>
    </lineage>
</organism>
<dbReference type="PANTHER" id="PTHR42836:SF1">
    <property type="entry name" value="7-CARBOXY-7-DEAZAGUANINE SYNTHASE"/>
    <property type="match status" value="1"/>
</dbReference>
<accession>A0A0F9J953</accession>